<dbReference type="EMBL" id="UOGC01000144">
    <property type="protein sequence ID" value="VAX22876.1"/>
    <property type="molecule type" value="Genomic_DNA"/>
</dbReference>
<dbReference type="InterPro" id="IPR057666">
    <property type="entry name" value="DrpA_SLOG"/>
</dbReference>
<dbReference type="InterPro" id="IPR003488">
    <property type="entry name" value="DprA"/>
</dbReference>
<reference evidence="4" key="1">
    <citation type="submission" date="2018-06" db="EMBL/GenBank/DDBJ databases">
        <authorList>
            <person name="Zhirakovskaya E."/>
        </authorList>
    </citation>
    <scope>NUCLEOTIDE SEQUENCE</scope>
</reference>
<dbReference type="Pfam" id="PF17782">
    <property type="entry name" value="WHD_DprA"/>
    <property type="match status" value="1"/>
</dbReference>
<dbReference type="PANTHER" id="PTHR43022:SF1">
    <property type="entry name" value="PROTEIN SMF"/>
    <property type="match status" value="1"/>
</dbReference>
<accession>A0A3B1BX18</accession>
<dbReference type="Pfam" id="PF02481">
    <property type="entry name" value="DNA_processg_A"/>
    <property type="match status" value="1"/>
</dbReference>
<protein>
    <submittedName>
        <fullName evidence="4">Rossmann fold nucleotide-binding protein Smf possibly involved in DNA uptake</fullName>
    </submittedName>
</protein>
<dbReference type="NCBIfam" id="TIGR00732">
    <property type="entry name" value="dprA"/>
    <property type="match status" value="1"/>
</dbReference>
<dbReference type="SUPFAM" id="SSF47781">
    <property type="entry name" value="RuvA domain 2-like"/>
    <property type="match status" value="1"/>
</dbReference>
<comment type="similarity">
    <text evidence="1">Belongs to the DprA/Smf family.</text>
</comment>
<dbReference type="InterPro" id="IPR010994">
    <property type="entry name" value="RuvA_2-like"/>
</dbReference>
<dbReference type="Gene3D" id="1.10.10.10">
    <property type="entry name" value="Winged helix-like DNA-binding domain superfamily/Winged helix DNA-binding domain"/>
    <property type="match status" value="1"/>
</dbReference>
<feature type="domain" description="Smf/DprA SLOG" evidence="2">
    <location>
        <begin position="80"/>
        <end position="289"/>
    </location>
</feature>
<organism evidence="4">
    <name type="scientific">hydrothermal vent metagenome</name>
    <dbReference type="NCBI Taxonomy" id="652676"/>
    <lineage>
        <taxon>unclassified sequences</taxon>
        <taxon>metagenomes</taxon>
        <taxon>ecological metagenomes</taxon>
    </lineage>
</organism>
<dbReference type="SUPFAM" id="SSF102405">
    <property type="entry name" value="MCP/YpsA-like"/>
    <property type="match status" value="1"/>
</dbReference>
<evidence type="ECO:0000313" key="4">
    <source>
        <dbReference type="EMBL" id="VAX22876.1"/>
    </source>
</evidence>
<sequence length="369" mass="39736">MNDERLYKIGLNAIPFIGPVNYGRLIAAFGSAKGVFSAGKDDLVRVEKVGEKLAAKIKNANPLATAEKELLLAEKIGAKIFLAGDEGYPAPLLNIFSPPPVLYIKGEWRVEDELSIAVVGTRNPTVYGKTQAGKFGRELAEQGVTVVSGLARGVDGEAHREAIRAGGRTVAALGCGLNIYYPSEHRTLQLKIAEHGAVISQFPVSMGPDKIFFPMRNRILSGLTLGTLVIEAAERSGALITSAAALEENREVFALPGPVTSKKSDGANRLIKRGHARLVSCVDDIVSELPDYIQAKLVEKQAVLPFPDEETLTDDEKSVMAQIDHEVKHIDKLSRDSGLPSNSVSAILLALELKGKVKQLAGKLFLKIR</sequence>
<proteinExistence type="inferred from homology"/>
<name>A0A3B1BX18_9ZZZZ</name>
<evidence type="ECO:0000259" key="2">
    <source>
        <dbReference type="Pfam" id="PF02481"/>
    </source>
</evidence>
<dbReference type="AlphaFoldDB" id="A0A3B1BX18"/>
<feature type="domain" description="DprA winged helix" evidence="3">
    <location>
        <begin position="307"/>
        <end position="363"/>
    </location>
</feature>
<dbReference type="InterPro" id="IPR036388">
    <property type="entry name" value="WH-like_DNA-bd_sf"/>
</dbReference>
<evidence type="ECO:0000259" key="3">
    <source>
        <dbReference type="Pfam" id="PF17782"/>
    </source>
</evidence>
<gene>
    <name evidence="4" type="ORF">MNBD_NITROSPINAE01-764</name>
</gene>
<dbReference type="GO" id="GO:0009294">
    <property type="term" value="P:DNA-mediated transformation"/>
    <property type="evidence" value="ECO:0007669"/>
    <property type="project" value="InterPro"/>
</dbReference>
<evidence type="ECO:0000256" key="1">
    <source>
        <dbReference type="ARBA" id="ARBA00006525"/>
    </source>
</evidence>
<dbReference type="InterPro" id="IPR041614">
    <property type="entry name" value="DprA_WH"/>
</dbReference>
<dbReference type="PANTHER" id="PTHR43022">
    <property type="entry name" value="PROTEIN SMF"/>
    <property type="match status" value="1"/>
</dbReference>
<dbReference type="Gene3D" id="3.40.50.450">
    <property type="match status" value="1"/>
</dbReference>